<comment type="caution">
    <text evidence="3">The sequence shown here is derived from an EMBL/GenBank/DDBJ whole genome shotgun (WGS) entry which is preliminary data.</text>
</comment>
<dbReference type="InterPro" id="IPR051610">
    <property type="entry name" value="GPI/OXD"/>
</dbReference>
<reference evidence="3 4" key="1">
    <citation type="journal article" date="2014" name="PLoS Genet.">
        <title>Phylogenetically driven sequencing of extremely halophilic archaea reveals strategies for static and dynamic osmo-response.</title>
        <authorList>
            <person name="Becker E.A."/>
            <person name="Seitzer P.M."/>
            <person name="Tritt A."/>
            <person name="Larsen D."/>
            <person name="Krusor M."/>
            <person name="Yao A.I."/>
            <person name="Wu D."/>
            <person name="Madern D."/>
            <person name="Eisen J.A."/>
            <person name="Darling A.E."/>
            <person name="Facciotti M.T."/>
        </authorList>
    </citation>
    <scope>NUCLEOTIDE SEQUENCE [LARGE SCALE GENOMIC DNA]</scope>
    <source>
        <strain evidence="3 4">JCM 10879</strain>
    </source>
</reference>
<proteinExistence type="predicted"/>
<evidence type="ECO:0000256" key="1">
    <source>
        <dbReference type="ARBA" id="ARBA00022723"/>
    </source>
</evidence>
<dbReference type="InterPro" id="IPR011051">
    <property type="entry name" value="RmlC_Cupin_sf"/>
</dbReference>
<feature type="domain" description="Cupin type-2" evidence="2">
    <location>
        <begin position="39"/>
        <end position="110"/>
    </location>
</feature>
<dbReference type="InterPro" id="IPR013096">
    <property type="entry name" value="Cupin_2"/>
</dbReference>
<dbReference type="AlphaFoldDB" id="M0LAK1"/>
<dbReference type="eggNOG" id="arCOG02998">
    <property type="taxonomic scope" value="Archaea"/>
</dbReference>
<organism evidence="3 4">
    <name type="scientific">Halobiforma nitratireducens JCM 10879</name>
    <dbReference type="NCBI Taxonomy" id="1227454"/>
    <lineage>
        <taxon>Archaea</taxon>
        <taxon>Methanobacteriati</taxon>
        <taxon>Methanobacteriota</taxon>
        <taxon>Stenosarchaea group</taxon>
        <taxon>Halobacteria</taxon>
        <taxon>Halobacteriales</taxon>
        <taxon>Natrialbaceae</taxon>
        <taxon>Halobiforma</taxon>
    </lineage>
</organism>
<dbReference type="STRING" id="1227454.C446_16490"/>
<keyword evidence="1" id="KW-0479">Metal-binding</keyword>
<accession>M0LAK1</accession>
<dbReference type="InterPro" id="IPR014710">
    <property type="entry name" value="RmlC-like_jellyroll"/>
</dbReference>
<evidence type="ECO:0000313" key="4">
    <source>
        <dbReference type="Proteomes" id="UP000011607"/>
    </source>
</evidence>
<dbReference type="PANTHER" id="PTHR35848">
    <property type="entry name" value="OXALATE-BINDING PROTEIN"/>
    <property type="match status" value="1"/>
</dbReference>
<keyword evidence="4" id="KW-1185">Reference proteome</keyword>
<protein>
    <submittedName>
        <fullName evidence="3">Cupin</fullName>
    </submittedName>
</protein>
<dbReference type="RefSeq" id="WP_006674178.1">
    <property type="nucleotide sequence ID" value="NZ_AOMA01000171.1"/>
</dbReference>
<dbReference type="SUPFAM" id="SSF51182">
    <property type="entry name" value="RmlC-like cupins"/>
    <property type="match status" value="1"/>
</dbReference>
<evidence type="ECO:0000313" key="3">
    <source>
        <dbReference type="EMBL" id="EMA30582.1"/>
    </source>
</evidence>
<dbReference type="Proteomes" id="UP000011607">
    <property type="component" value="Unassembled WGS sequence"/>
</dbReference>
<dbReference type="OrthoDB" id="49661at2157"/>
<sequence length="172" mass="19154">MGKTNVSDLEWATLERGETQFRRKQLGAAAGGGELGCSLYELPAEARSWPYHYHTGNEEALFVLEGSATLRLGRETLSLEVGDYVTLPTGEDGAHRVVNDSTEQVRYLMLSTMREPDITVYPESEKIGVFAGSPPGGDDERTVEGYFRRADEVEYWLDEETEPETKPDGESE</sequence>
<gene>
    <name evidence="3" type="ORF">C446_16490</name>
</gene>
<name>M0LAK1_9EURY</name>
<dbReference type="EMBL" id="AOMA01000171">
    <property type="protein sequence ID" value="EMA30582.1"/>
    <property type="molecule type" value="Genomic_DNA"/>
</dbReference>
<dbReference type="Pfam" id="PF07883">
    <property type="entry name" value="Cupin_2"/>
    <property type="match status" value="1"/>
</dbReference>
<dbReference type="Gene3D" id="2.60.120.10">
    <property type="entry name" value="Jelly Rolls"/>
    <property type="match status" value="1"/>
</dbReference>
<evidence type="ECO:0000259" key="2">
    <source>
        <dbReference type="Pfam" id="PF07883"/>
    </source>
</evidence>
<dbReference type="GO" id="GO:0046872">
    <property type="term" value="F:metal ion binding"/>
    <property type="evidence" value="ECO:0007669"/>
    <property type="project" value="UniProtKB-KW"/>
</dbReference>